<dbReference type="Proteomes" id="UP000824044">
    <property type="component" value="Unassembled WGS sequence"/>
</dbReference>
<comment type="caution">
    <text evidence="1">The sequence shown here is derived from an EMBL/GenBank/DDBJ whole genome shotgun (WGS) entry which is preliminary data.</text>
</comment>
<proteinExistence type="predicted"/>
<name>A0A9D2DY45_9FIRM</name>
<dbReference type="AlphaFoldDB" id="A0A9D2DY45"/>
<accession>A0A9D2DY45</accession>
<evidence type="ECO:0000313" key="1">
    <source>
        <dbReference type="EMBL" id="HIZ25417.1"/>
    </source>
</evidence>
<gene>
    <name evidence="1" type="ORF">H9812_08155</name>
</gene>
<reference evidence="1" key="1">
    <citation type="journal article" date="2021" name="PeerJ">
        <title>Extensive microbial diversity within the chicken gut microbiome revealed by metagenomics and culture.</title>
        <authorList>
            <person name="Gilroy R."/>
            <person name="Ravi A."/>
            <person name="Getino M."/>
            <person name="Pursley I."/>
            <person name="Horton D.L."/>
            <person name="Alikhan N.F."/>
            <person name="Baker D."/>
            <person name="Gharbi K."/>
            <person name="Hall N."/>
            <person name="Watson M."/>
            <person name="Adriaenssens E.M."/>
            <person name="Foster-Nyarko E."/>
            <person name="Jarju S."/>
            <person name="Secka A."/>
            <person name="Antonio M."/>
            <person name="Oren A."/>
            <person name="Chaudhuri R.R."/>
            <person name="La Ragione R."/>
            <person name="Hildebrand F."/>
            <person name="Pallen M.J."/>
        </authorList>
    </citation>
    <scope>NUCLEOTIDE SEQUENCE</scope>
    <source>
        <strain evidence="1">CHK33-5263</strain>
    </source>
</reference>
<dbReference type="EMBL" id="DXBS01000150">
    <property type="protein sequence ID" value="HIZ25417.1"/>
    <property type="molecule type" value="Genomic_DNA"/>
</dbReference>
<sequence length="424" mass="47210">MTPSHRTYTLHYPLAELRKGGRIRRLRLEHFREESGALVCAEGESFAYSLPSSTTDIFCADNRLFAYVQSSQTGKFMDTGVSYPSGGSMHNLVALVEAEGTTRFFAIGNSYLNYFANTANSIVTFSPTPSTTALALHHERLFGAVGTRVYYTKPLDFRGWEEYGEHDAGYFDLLPGAGTVVDIFSMRDRVFFLRRYGITRLTGYCDIYNFRQEEMPFGMGEVLSRAAVIGEYAYFFTRKGLCRFDGTSVEHVEDASDEEISLLHEIRMGALECMHAAASVTLSDGAEAIYIYDPVSKRGRFIRRSYDACAFGLYIYTKRGSSAYRLTGKALPSSGSCRLLTEFTFADLGEGEKRLEAVYLAGRGNFSVTAAGEEDSVTLSVPAGEWTRFPVAVRGENVTLTVSTSQSTASLKELDLRVRREDRI</sequence>
<evidence type="ECO:0000313" key="2">
    <source>
        <dbReference type="Proteomes" id="UP000824044"/>
    </source>
</evidence>
<protein>
    <submittedName>
        <fullName evidence="1">Uncharacterized protein</fullName>
    </submittedName>
</protein>
<reference evidence="1" key="2">
    <citation type="submission" date="2021-04" db="EMBL/GenBank/DDBJ databases">
        <authorList>
            <person name="Gilroy R."/>
        </authorList>
    </citation>
    <scope>NUCLEOTIDE SEQUENCE</scope>
    <source>
        <strain evidence="1">CHK33-5263</strain>
    </source>
</reference>
<organism evidence="1 2">
    <name type="scientific">Candidatus Gallimonas intestinigallinarum</name>
    <dbReference type="NCBI Taxonomy" id="2838604"/>
    <lineage>
        <taxon>Bacteria</taxon>
        <taxon>Bacillati</taxon>
        <taxon>Bacillota</taxon>
        <taxon>Clostridia</taxon>
        <taxon>Candidatus Gallimonas</taxon>
    </lineage>
</organism>